<feature type="region of interest" description="Disordered" evidence="4">
    <location>
        <begin position="841"/>
        <end position="933"/>
    </location>
</feature>
<accession>A0A8H7A5G5</accession>
<dbReference type="OrthoDB" id="3236053at2759"/>
<dbReference type="Pfam" id="PF00400">
    <property type="entry name" value="WD40"/>
    <property type="match status" value="1"/>
</dbReference>
<dbReference type="RefSeq" id="XP_036636988.1">
    <property type="nucleotide sequence ID" value="XM_036771143.1"/>
</dbReference>
<evidence type="ECO:0000256" key="3">
    <source>
        <dbReference type="PROSITE-ProRule" id="PRU00221"/>
    </source>
</evidence>
<dbReference type="PANTHER" id="PTHR22847">
    <property type="entry name" value="WD40 REPEAT PROTEIN"/>
    <property type="match status" value="1"/>
</dbReference>
<feature type="compositionally biased region" description="Polar residues" evidence="4">
    <location>
        <begin position="242"/>
        <end position="285"/>
    </location>
</feature>
<keyword evidence="1 3" id="KW-0853">WD repeat</keyword>
<protein>
    <submittedName>
        <fullName evidence="5">Uncharacterized protein</fullName>
    </submittedName>
</protein>
<feature type="compositionally biased region" description="Polar residues" evidence="4">
    <location>
        <begin position="496"/>
        <end position="511"/>
    </location>
</feature>
<evidence type="ECO:0000313" key="5">
    <source>
        <dbReference type="EMBL" id="KAF7441144.1"/>
    </source>
</evidence>
<evidence type="ECO:0000256" key="1">
    <source>
        <dbReference type="ARBA" id="ARBA00022574"/>
    </source>
</evidence>
<dbReference type="SUPFAM" id="SSF50978">
    <property type="entry name" value="WD40 repeat-like"/>
    <property type="match status" value="1"/>
</dbReference>
<feature type="region of interest" description="Disordered" evidence="4">
    <location>
        <begin position="1250"/>
        <end position="1275"/>
    </location>
</feature>
<feature type="compositionally biased region" description="Polar residues" evidence="4">
    <location>
        <begin position="658"/>
        <end position="670"/>
    </location>
</feature>
<dbReference type="Proteomes" id="UP000623687">
    <property type="component" value="Unassembled WGS sequence"/>
</dbReference>
<feature type="compositionally biased region" description="Low complexity" evidence="4">
    <location>
        <begin position="889"/>
        <end position="901"/>
    </location>
</feature>
<dbReference type="InterPro" id="IPR001680">
    <property type="entry name" value="WD40_rpt"/>
</dbReference>
<evidence type="ECO:0000256" key="4">
    <source>
        <dbReference type="SAM" id="MobiDB-lite"/>
    </source>
</evidence>
<feature type="region of interest" description="Disordered" evidence="4">
    <location>
        <begin position="212"/>
        <end position="285"/>
    </location>
</feature>
<dbReference type="SMART" id="SM00320">
    <property type="entry name" value="WD40"/>
    <property type="match status" value="3"/>
</dbReference>
<dbReference type="GeneID" id="59371334"/>
<feature type="compositionally biased region" description="Polar residues" evidence="4">
    <location>
        <begin position="586"/>
        <end position="595"/>
    </location>
</feature>
<dbReference type="PROSITE" id="PS50082">
    <property type="entry name" value="WD_REPEATS_2"/>
    <property type="match status" value="1"/>
</dbReference>
<feature type="compositionally biased region" description="Polar residues" evidence="4">
    <location>
        <begin position="620"/>
        <end position="636"/>
    </location>
</feature>
<proteinExistence type="predicted"/>
<feature type="compositionally biased region" description="Polar residues" evidence="4">
    <location>
        <begin position="1250"/>
        <end position="1264"/>
    </location>
</feature>
<feature type="compositionally biased region" description="Basic and acidic residues" evidence="4">
    <location>
        <begin position="363"/>
        <end position="378"/>
    </location>
</feature>
<dbReference type="InterPro" id="IPR015943">
    <property type="entry name" value="WD40/YVTN_repeat-like_dom_sf"/>
</dbReference>
<feature type="compositionally biased region" description="Low complexity" evidence="4">
    <location>
        <begin position="646"/>
        <end position="657"/>
    </location>
</feature>
<keyword evidence="2" id="KW-0677">Repeat</keyword>
<dbReference type="PANTHER" id="PTHR22847:SF637">
    <property type="entry name" value="WD REPEAT DOMAIN 5B"/>
    <property type="match status" value="1"/>
</dbReference>
<feature type="compositionally biased region" description="Pro residues" evidence="4">
    <location>
        <begin position="699"/>
        <end position="749"/>
    </location>
</feature>
<dbReference type="AlphaFoldDB" id="A0A8H7A5G5"/>
<feature type="region of interest" description="Disordered" evidence="4">
    <location>
        <begin position="347"/>
        <end position="390"/>
    </location>
</feature>
<comment type="caution">
    <text evidence="5">The sequence shown here is derived from an EMBL/GenBank/DDBJ whole genome shotgun (WGS) entry which is preliminary data.</text>
</comment>
<feature type="region of interest" description="Disordered" evidence="4">
    <location>
        <begin position="465"/>
        <end position="756"/>
    </location>
</feature>
<gene>
    <name evidence="5" type="ORF">PC9H_001493</name>
</gene>
<dbReference type="InterPro" id="IPR036322">
    <property type="entry name" value="WD40_repeat_dom_sf"/>
</dbReference>
<keyword evidence="6" id="KW-1185">Reference proteome</keyword>
<dbReference type="Gene3D" id="2.130.10.10">
    <property type="entry name" value="YVTN repeat-like/Quinoprotein amine dehydrogenase"/>
    <property type="match status" value="2"/>
</dbReference>
<feature type="repeat" description="WD" evidence="3">
    <location>
        <begin position="958"/>
        <end position="992"/>
    </location>
</feature>
<organism evidence="5 6">
    <name type="scientific">Pleurotus ostreatus</name>
    <name type="common">Oyster mushroom</name>
    <name type="synonym">White-rot fungus</name>
    <dbReference type="NCBI Taxonomy" id="5322"/>
    <lineage>
        <taxon>Eukaryota</taxon>
        <taxon>Fungi</taxon>
        <taxon>Dikarya</taxon>
        <taxon>Basidiomycota</taxon>
        <taxon>Agaricomycotina</taxon>
        <taxon>Agaricomycetes</taxon>
        <taxon>Agaricomycetidae</taxon>
        <taxon>Agaricales</taxon>
        <taxon>Pleurotineae</taxon>
        <taxon>Pleurotaceae</taxon>
        <taxon>Pleurotus</taxon>
    </lineage>
</organism>
<feature type="compositionally biased region" description="Basic and acidic residues" evidence="4">
    <location>
        <begin position="920"/>
        <end position="929"/>
    </location>
</feature>
<name>A0A8H7A5G5_PLEOS</name>
<dbReference type="EMBL" id="JACETU010000001">
    <property type="protein sequence ID" value="KAF7441144.1"/>
    <property type="molecule type" value="Genomic_DNA"/>
</dbReference>
<feature type="compositionally biased region" description="Pro residues" evidence="4">
    <location>
        <begin position="867"/>
        <end position="880"/>
    </location>
</feature>
<evidence type="ECO:0000256" key="2">
    <source>
        <dbReference type="ARBA" id="ARBA00022737"/>
    </source>
</evidence>
<reference evidence="5" key="1">
    <citation type="submission" date="2019-07" db="EMBL/GenBank/DDBJ databases">
        <authorList>
            <person name="Palmer J.M."/>
        </authorList>
    </citation>
    <scope>NUCLEOTIDE SEQUENCE</scope>
    <source>
        <strain evidence="5">PC9</strain>
    </source>
</reference>
<dbReference type="GO" id="GO:1990234">
    <property type="term" value="C:transferase complex"/>
    <property type="evidence" value="ECO:0007669"/>
    <property type="project" value="UniProtKB-ARBA"/>
</dbReference>
<feature type="compositionally biased region" description="Pro residues" evidence="4">
    <location>
        <begin position="517"/>
        <end position="537"/>
    </location>
</feature>
<feature type="region of interest" description="Disordered" evidence="4">
    <location>
        <begin position="304"/>
        <end position="324"/>
    </location>
</feature>
<sequence length="1275" mass="136487">MGGSTTTHNGAHPHGPTLASILGVKGPLRFRPHGSSQKPHVVLRRVQISDDSSEDGESNTIVYFSLFASKRIEVKPGKEILLSVDGSIENHPILLEGDLATREEEEVVENVEDGLPQLTEVIPPKMRRGWKVRPDEGNENAAPIVKALELPVAHESIGIQVEPILTTTYTQTEVSNISVSVQAEPVLQGVAVQSDATPYTSISIQATESRVLTSTDVQTEPPPLVVSPVSARRSLSPMELDSPSNSRLPSPASTRNAPLVAQSKSSNTVHNTPLTMSPSQTDSTQPSVIFSPLTRPLASLSRASSIASSSGAQDMQFSPIEEKQRNKPFPIFPIREPPFVEATVQHDDNSIDSTPHSSPPPSVEKDEYVKGDKHHGIDEGSQQLAPTVESHDRKGFVKIEDLTDDSPVISVASPSRKRKRSLVREIVAPEPEATTSGQHYATRLSPPVPSPAVALCAPPIPMSTSLPNPITPSPPPALASSPPRVLGDELRPSGSRPLSQRPMSDLPNLSSFFVPASKPPTPANKPPPTHPRLPPTQPQAMSGRARGGTGQPSSLDARSFGYIPTGPMSNPLGIRPSAPPTAPSAMVNNGQSQKAPPTAPKLLVNSAALSAPKMPGSLKGLSQPTSTNGSSANATPQRKKLVVGNSWSAAKASGSAAQNEKGTTPTSNGLSLVARLTDKQPGRTTSADIDVDLPYGSEQPPPPPPQPITPAPPQHLPPVQPAPPPPPASPPSQPDPPPIPGLIPTPPPTGTIKWRPAVLPMTWNPSTSAVPYTPPNLTANKAPIKITTKAPAPSAPSQPNVPKTEPLDLFEIPIPIEAISPSPKPTSPHTPISLASRLTSHRNPNEIPLPPSPLRAFPNLTSIESRPVPPPTTNGPPKDPVPGSSTVSPKTPYPLMTLPMTHPLPPKPIAAPTRPGPRGVKRESPDVDVHKKRRRKFRWPTVDPLRTVALKGEGDLSVKTIAFNSDGTQFAICCSDRTVRIWSNQNYAELARLTHNAPVVSVLWLTGDTGVITLSDDGVVSKWIKTGPNHWQWAKILDAGNERRVDDDPMCLAYRADRIAVSFPKIGVKVWLWSKGTWQPQRSIVRQNVTAIKFVDDGQALLGGTKDGVLWYCEIPNGTLRAYAFLRSKITQIDINRQASQALVAQSSACCHLVWVEQSDNKGKVEQVYSFKDLDLRNEFGAIYAAQDQAVLFGDVEGCIPVWDKKKAVVVYGLDHGEDTTIQAVASCDHPSKDVVPCIITGTKEGQLSWWSQPASNPQASSTDDAARKRHKGSS</sequence>
<dbReference type="VEuPathDB" id="FungiDB:PC9H_001493"/>
<evidence type="ECO:0000313" key="6">
    <source>
        <dbReference type="Proteomes" id="UP000623687"/>
    </source>
</evidence>